<feature type="transmembrane region" description="Helical" evidence="2">
    <location>
        <begin position="35"/>
        <end position="54"/>
    </location>
</feature>
<keyword evidence="2" id="KW-0812">Transmembrane</keyword>
<evidence type="ECO:0000256" key="2">
    <source>
        <dbReference type="SAM" id="Phobius"/>
    </source>
</evidence>
<keyword evidence="2" id="KW-1133">Transmembrane helix</keyword>
<reference evidence="3" key="1">
    <citation type="submission" date="2021-01" db="EMBL/GenBank/DDBJ databases">
        <authorList>
            <person name="Corre E."/>
            <person name="Pelletier E."/>
            <person name="Niang G."/>
            <person name="Scheremetjew M."/>
            <person name="Finn R."/>
            <person name="Kale V."/>
            <person name="Holt S."/>
            <person name="Cochrane G."/>
            <person name="Meng A."/>
            <person name="Brown T."/>
            <person name="Cohen L."/>
        </authorList>
    </citation>
    <scope>NUCLEOTIDE SEQUENCE</scope>
    <source>
        <strain evidence="3">SAG 63-3</strain>
    </source>
</reference>
<evidence type="ECO:0000313" key="3">
    <source>
        <dbReference type="EMBL" id="CAD8787140.1"/>
    </source>
</evidence>
<sequence length="367" mass="40932">MSSQLRRRATGSSSVARTAASCNNKDKDDSPILRFIPLIVQLAALLFFLFSVYLTHNTHIAENLYSSFMLFLDKVPPLKYVLDFIFGWSVKEQRMAQEHHLVQQDATHLFCFDGMNKPAALVRGITWPGTYGPTRMDDLWVQPGSKDDVRFLYAPIPESFLLLVTCFSPAQCAAAAARFARNANRLAKLPSCVVDVIGSDVSGVDAAHTGVMHRRVVESLQAHPNPLIIIRDAGSMGEDAVREVLMTVDDDGHIHHPDSPDDRYRTHHLRYAFFHLSTDVDIDDIAELNTLDVEKKLKDSFAASLAEAHAKLDAKRGLSEAEEKVAAKEFQAKVIKPLIDRIAVTIISNVEAEGEKLSDKHEEEEEQ</sequence>
<organism evidence="3">
    <name type="scientific">Polytomella parva</name>
    <dbReference type="NCBI Taxonomy" id="51329"/>
    <lineage>
        <taxon>Eukaryota</taxon>
        <taxon>Viridiplantae</taxon>
        <taxon>Chlorophyta</taxon>
        <taxon>core chlorophytes</taxon>
        <taxon>Chlorophyceae</taxon>
        <taxon>CS clade</taxon>
        <taxon>Chlamydomonadales</taxon>
        <taxon>Chlamydomonadaceae</taxon>
        <taxon>Polytomella</taxon>
    </lineage>
</organism>
<feature type="compositionally biased region" description="Polar residues" evidence="1">
    <location>
        <begin position="10"/>
        <end position="23"/>
    </location>
</feature>
<feature type="region of interest" description="Disordered" evidence="1">
    <location>
        <begin position="1"/>
        <end position="25"/>
    </location>
</feature>
<evidence type="ECO:0000256" key="1">
    <source>
        <dbReference type="SAM" id="MobiDB-lite"/>
    </source>
</evidence>
<proteinExistence type="predicted"/>
<dbReference type="AlphaFoldDB" id="A0A6U0YD24"/>
<keyword evidence="2" id="KW-0472">Membrane</keyword>
<protein>
    <submittedName>
        <fullName evidence="3">Uncharacterized protein</fullName>
    </submittedName>
</protein>
<gene>
    <name evidence="3" type="ORF">PPAR00522_LOCUS18820</name>
</gene>
<dbReference type="EMBL" id="HBFM01029005">
    <property type="protein sequence ID" value="CAD8787140.1"/>
    <property type="molecule type" value="Transcribed_RNA"/>
</dbReference>
<name>A0A6U0YD24_9CHLO</name>
<accession>A0A6U0YD24</accession>